<dbReference type="InterPro" id="IPR008278">
    <property type="entry name" value="4-PPantetheinyl_Trfase_dom"/>
</dbReference>
<organism evidence="5 6">
    <name type="scientific">Paenibacillus eucommiae</name>
    <dbReference type="NCBI Taxonomy" id="1355755"/>
    <lineage>
        <taxon>Bacteria</taxon>
        <taxon>Bacillati</taxon>
        <taxon>Bacillota</taxon>
        <taxon>Bacilli</taxon>
        <taxon>Bacillales</taxon>
        <taxon>Paenibacillaceae</taxon>
        <taxon>Paenibacillus</taxon>
    </lineage>
</organism>
<evidence type="ECO:0000256" key="2">
    <source>
        <dbReference type="ARBA" id="ARBA00022679"/>
    </source>
</evidence>
<evidence type="ECO:0000313" key="5">
    <source>
        <dbReference type="EMBL" id="MBP1991655.1"/>
    </source>
</evidence>
<dbReference type="Pfam" id="PF22624">
    <property type="entry name" value="AASDHPPT_N"/>
    <property type="match status" value="1"/>
</dbReference>
<dbReference type="InterPro" id="IPR055066">
    <property type="entry name" value="AASDHPPT_N"/>
</dbReference>
<dbReference type="Proteomes" id="UP001519287">
    <property type="component" value="Unassembled WGS sequence"/>
</dbReference>
<dbReference type="PANTHER" id="PTHR12215">
    <property type="entry name" value="PHOSPHOPANTETHEINE TRANSFERASE"/>
    <property type="match status" value="1"/>
</dbReference>
<dbReference type="InterPro" id="IPR050559">
    <property type="entry name" value="P-Pant_transferase_sf"/>
</dbReference>
<reference evidence="5 6" key="1">
    <citation type="submission" date="2021-03" db="EMBL/GenBank/DDBJ databases">
        <title>Genomic Encyclopedia of Type Strains, Phase IV (KMG-IV): sequencing the most valuable type-strain genomes for metagenomic binning, comparative biology and taxonomic classification.</title>
        <authorList>
            <person name="Goeker M."/>
        </authorList>
    </citation>
    <scope>NUCLEOTIDE SEQUENCE [LARGE SCALE GENOMIC DNA]</scope>
    <source>
        <strain evidence="5 6">DSM 26048</strain>
    </source>
</reference>
<evidence type="ECO:0000259" key="4">
    <source>
        <dbReference type="Pfam" id="PF22624"/>
    </source>
</evidence>
<dbReference type="SUPFAM" id="SSF56214">
    <property type="entry name" value="4'-phosphopantetheinyl transferase"/>
    <property type="match status" value="2"/>
</dbReference>
<name>A0ABS4IVP1_9BACL</name>
<dbReference type="PANTHER" id="PTHR12215:SF10">
    <property type="entry name" value="L-AMINOADIPATE-SEMIALDEHYDE DEHYDROGENASE-PHOSPHOPANTETHEINYL TRANSFERASE"/>
    <property type="match status" value="1"/>
</dbReference>
<evidence type="ECO:0000259" key="3">
    <source>
        <dbReference type="Pfam" id="PF01648"/>
    </source>
</evidence>
<dbReference type="Pfam" id="PF01648">
    <property type="entry name" value="ACPS"/>
    <property type="match status" value="1"/>
</dbReference>
<proteinExistence type="inferred from homology"/>
<comment type="caution">
    <text evidence="5">The sequence shown here is derived from an EMBL/GenBank/DDBJ whole genome shotgun (WGS) entry which is preliminary data.</text>
</comment>
<gene>
    <name evidence="5" type="ORF">J2Z66_003262</name>
</gene>
<dbReference type="GO" id="GO:0016740">
    <property type="term" value="F:transferase activity"/>
    <property type="evidence" value="ECO:0007669"/>
    <property type="project" value="UniProtKB-KW"/>
</dbReference>
<evidence type="ECO:0000256" key="1">
    <source>
        <dbReference type="ARBA" id="ARBA00010990"/>
    </source>
</evidence>
<dbReference type="InterPro" id="IPR037143">
    <property type="entry name" value="4-PPantetheinyl_Trfase_dom_sf"/>
</dbReference>
<accession>A0ABS4IVP1</accession>
<comment type="similarity">
    <text evidence="1">Belongs to the P-Pant transferase superfamily. Gsp/Sfp/HetI/AcpT family.</text>
</comment>
<feature type="domain" description="4'-phosphopantetheinyl transferase N-terminal" evidence="4">
    <location>
        <begin position="20"/>
        <end position="101"/>
    </location>
</feature>
<keyword evidence="6" id="KW-1185">Reference proteome</keyword>
<keyword evidence="2 5" id="KW-0808">Transferase</keyword>
<evidence type="ECO:0000313" key="6">
    <source>
        <dbReference type="Proteomes" id="UP001519287"/>
    </source>
</evidence>
<feature type="domain" description="4'-phosphopantetheinyl transferase" evidence="3">
    <location>
        <begin position="106"/>
        <end position="207"/>
    </location>
</feature>
<dbReference type="Gene3D" id="3.90.470.20">
    <property type="entry name" value="4'-phosphopantetheinyl transferase domain"/>
    <property type="match status" value="2"/>
</dbReference>
<dbReference type="EMBL" id="JAGGLB010000009">
    <property type="protein sequence ID" value="MBP1991655.1"/>
    <property type="molecule type" value="Genomic_DNA"/>
</dbReference>
<protein>
    <submittedName>
        <fullName evidence="5">4'-phosphopantetheinyl transferase</fullName>
        <ecNumber evidence="5">2.7.8.-</ecNumber>
    </submittedName>
</protein>
<dbReference type="EC" id="2.7.8.-" evidence="5"/>
<sequence>MTKLEVHAAYLEQPLSSAVYNDCLISLPKHKLDRIHKFRKKDDAQRTLLAELLIRSLAVQRWGLDPRKIDFYMDPFGKPHLWGKQAPCYNLSHSGQWIVCVLHTSAVGIDVQQILPVDLGIAAKYFSPEEYEDLKVKPEDEQLDYFYMLWTGKESLIKADGRGMAMGLNHFSIRQQGQFMKLRSKSAAYDWRLRHYDIDDQYKLCVCAKTDAFPEKPVVVSGEAVAAAYLSNL</sequence>
<dbReference type="RefSeq" id="WP_209972378.1">
    <property type="nucleotide sequence ID" value="NZ_JAGGLB010000009.1"/>
</dbReference>